<evidence type="ECO:0000256" key="1">
    <source>
        <dbReference type="ARBA" id="ARBA00004496"/>
    </source>
</evidence>
<dbReference type="Gene3D" id="3.40.1170.60">
    <property type="match status" value="1"/>
</dbReference>
<dbReference type="AlphaFoldDB" id="A0A098LFS7"/>
<comment type="function">
    <text evidence="16">Poorly processive, error-prone DNA polymerase involved in untargeted mutagenesis. Copies undamaged DNA at stalled replication forks, which arise in vivo from mismatched or misaligned primer ends. These misaligned primers can be extended by PolIV. Exhibits no 3'-5' exonuclease (proofreading) activity. May be involved in translesional synthesis, in conjunction with the beta clamp from PolIII.</text>
</comment>
<evidence type="ECO:0000256" key="4">
    <source>
        <dbReference type="ARBA" id="ARBA00022457"/>
    </source>
</evidence>
<keyword evidence="10 16" id="KW-0227">DNA damage</keyword>
<proteinExistence type="inferred from homology"/>
<evidence type="ECO:0000256" key="11">
    <source>
        <dbReference type="ARBA" id="ARBA00022842"/>
    </source>
</evidence>
<evidence type="ECO:0000256" key="16">
    <source>
        <dbReference type="HAMAP-Rule" id="MF_01113"/>
    </source>
</evidence>
<evidence type="ECO:0000256" key="7">
    <source>
        <dbReference type="ARBA" id="ARBA00022695"/>
    </source>
</evidence>
<dbReference type="PROSITE" id="PS50173">
    <property type="entry name" value="UMUC"/>
    <property type="match status" value="1"/>
</dbReference>
<feature type="site" description="Substrate discrimination" evidence="16">
    <location>
        <position position="7"/>
    </location>
</feature>
<keyword evidence="14 16" id="KW-0234">DNA repair</keyword>
<evidence type="ECO:0000313" key="19">
    <source>
        <dbReference type="Proteomes" id="UP000030185"/>
    </source>
</evidence>
<evidence type="ECO:0000256" key="6">
    <source>
        <dbReference type="ARBA" id="ARBA00022679"/>
    </source>
</evidence>
<keyword evidence="7 16" id="KW-0548">Nucleotidyltransferase</keyword>
<dbReference type="SUPFAM" id="SSF100879">
    <property type="entry name" value="Lesion bypass DNA polymerase (Y-family), little finger domain"/>
    <property type="match status" value="1"/>
</dbReference>
<dbReference type="Gene3D" id="3.30.70.270">
    <property type="match status" value="1"/>
</dbReference>
<dbReference type="NCBIfam" id="NF002677">
    <property type="entry name" value="PRK02406.1"/>
    <property type="match status" value="1"/>
</dbReference>
<comment type="similarity">
    <text evidence="2 16">Belongs to the DNA polymerase type-Y family.</text>
</comment>
<dbReference type="STRING" id="153721.MYP_3045"/>
<keyword evidence="6 16" id="KW-0808">Transferase</keyword>
<dbReference type="PANTHER" id="PTHR11076:SF33">
    <property type="entry name" value="DNA POLYMERASE KAPPA"/>
    <property type="match status" value="1"/>
</dbReference>
<dbReference type="GO" id="GO:0005829">
    <property type="term" value="C:cytosol"/>
    <property type="evidence" value="ECO:0007669"/>
    <property type="project" value="TreeGrafter"/>
</dbReference>
<accession>A0A098LFS7</accession>
<keyword evidence="4 16" id="KW-0515">Mutator protein</keyword>
<reference evidence="18 19" key="1">
    <citation type="submission" date="2014-09" db="EMBL/GenBank/DDBJ databases">
        <title>Sporocytophaga myxococcoides PG-01 genome sequencing.</title>
        <authorList>
            <person name="Liu L."/>
            <person name="Gao P.J."/>
            <person name="Chen G.J."/>
            <person name="Wang L.S."/>
        </authorList>
    </citation>
    <scope>NUCLEOTIDE SEQUENCE [LARGE SCALE GENOMIC DNA]</scope>
    <source>
        <strain evidence="18 19">PG-01</strain>
    </source>
</reference>
<dbReference type="InterPro" id="IPR024728">
    <property type="entry name" value="PolY_HhH_motif"/>
</dbReference>
<evidence type="ECO:0000256" key="15">
    <source>
        <dbReference type="ARBA" id="ARBA00049244"/>
    </source>
</evidence>
<feature type="binding site" evidence="16">
    <location>
        <position position="96"/>
    </location>
    <ligand>
        <name>Mg(2+)</name>
        <dbReference type="ChEBI" id="CHEBI:18420"/>
    </ligand>
</feature>
<dbReference type="GO" id="GO:0003684">
    <property type="term" value="F:damaged DNA binding"/>
    <property type="evidence" value="ECO:0007669"/>
    <property type="project" value="InterPro"/>
</dbReference>
<comment type="cofactor">
    <cofactor evidence="16">
        <name>Mg(2+)</name>
        <dbReference type="ChEBI" id="CHEBI:18420"/>
    </cofactor>
    <text evidence="16">Binds 2 magnesium ions per subunit.</text>
</comment>
<evidence type="ECO:0000256" key="14">
    <source>
        <dbReference type="ARBA" id="ARBA00023204"/>
    </source>
</evidence>
<evidence type="ECO:0000256" key="12">
    <source>
        <dbReference type="ARBA" id="ARBA00022932"/>
    </source>
</evidence>
<dbReference type="Proteomes" id="UP000030185">
    <property type="component" value="Unassembled WGS sequence"/>
</dbReference>
<dbReference type="InterPro" id="IPR036775">
    <property type="entry name" value="DNA_pol_Y-fam_lit_finger_sf"/>
</dbReference>
<dbReference type="FunFam" id="3.30.1490.100:FF:000004">
    <property type="entry name" value="DNA polymerase IV"/>
    <property type="match status" value="1"/>
</dbReference>
<comment type="caution">
    <text evidence="18">The sequence shown here is derived from an EMBL/GenBank/DDBJ whole genome shotgun (WGS) entry which is preliminary data.</text>
</comment>
<evidence type="ECO:0000256" key="8">
    <source>
        <dbReference type="ARBA" id="ARBA00022705"/>
    </source>
</evidence>
<keyword evidence="5 16" id="KW-0963">Cytoplasm</keyword>
<feature type="active site" evidence="16">
    <location>
        <position position="97"/>
    </location>
</feature>
<protein>
    <recommendedName>
        <fullName evidence="16">DNA polymerase IV</fullName>
        <shortName evidence="16">Pol IV</shortName>
        <ecNumber evidence="16">2.7.7.7</ecNumber>
    </recommendedName>
</protein>
<dbReference type="InterPro" id="IPR017961">
    <property type="entry name" value="DNA_pol_Y-fam_little_finger"/>
</dbReference>
<dbReference type="EMBL" id="BBLT01000006">
    <property type="protein sequence ID" value="GAL85816.1"/>
    <property type="molecule type" value="Genomic_DNA"/>
</dbReference>
<feature type="domain" description="UmuC" evidence="17">
    <location>
        <begin position="1"/>
        <end position="177"/>
    </location>
</feature>
<dbReference type="InterPro" id="IPR043502">
    <property type="entry name" value="DNA/RNA_pol_sf"/>
</dbReference>
<dbReference type="GO" id="GO:0003887">
    <property type="term" value="F:DNA-directed DNA polymerase activity"/>
    <property type="evidence" value="ECO:0007669"/>
    <property type="project" value="UniProtKB-UniRule"/>
</dbReference>
<dbReference type="Gene3D" id="1.10.150.20">
    <property type="entry name" value="5' to 3' exonuclease, C-terminal subdomain"/>
    <property type="match status" value="1"/>
</dbReference>
<comment type="subunit">
    <text evidence="3 16">Monomer.</text>
</comment>
<dbReference type="Pfam" id="PF00817">
    <property type="entry name" value="IMS"/>
    <property type="match status" value="1"/>
</dbReference>
<organism evidence="18 19">
    <name type="scientific">Sporocytophaga myxococcoides</name>
    <dbReference type="NCBI Taxonomy" id="153721"/>
    <lineage>
        <taxon>Bacteria</taxon>
        <taxon>Pseudomonadati</taxon>
        <taxon>Bacteroidota</taxon>
        <taxon>Cytophagia</taxon>
        <taxon>Cytophagales</taxon>
        <taxon>Cytophagaceae</taxon>
        <taxon>Sporocytophaga</taxon>
    </lineage>
</organism>
<keyword evidence="12 16" id="KW-0239">DNA-directed DNA polymerase</keyword>
<evidence type="ECO:0000256" key="13">
    <source>
        <dbReference type="ARBA" id="ARBA00023125"/>
    </source>
</evidence>
<keyword evidence="19" id="KW-1185">Reference proteome</keyword>
<dbReference type="GO" id="GO:0006281">
    <property type="term" value="P:DNA repair"/>
    <property type="evidence" value="ECO:0007669"/>
    <property type="project" value="UniProtKB-UniRule"/>
</dbReference>
<evidence type="ECO:0000256" key="10">
    <source>
        <dbReference type="ARBA" id="ARBA00022763"/>
    </source>
</evidence>
<dbReference type="CDD" id="cd03586">
    <property type="entry name" value="PolY_Pol_IV_kappa"/>
    <property type="match status" value="1"/>
</dbReference>
<dbReference type="FunFam" id="3.40.1170.60:FF:000001">
    <property type="entry name" value="DNA polymerase IV"/>
    <property type="match status" value="1"/>
</dbReference>
<dbReference type="Gene3D" id="3.30.1490.100">
    <property type="entry name" value="DNA polymerase, Y-family, little finger domain"/>
    <property type="match status" value="1"/>
</dbReference>
<dbReference type="eggNOG" id="COG0389">
    <property type="taxonomic scope" value="Bacteria"/>
</dbReference>
<comment type="catalytic activity">
    <reaction evidence="15 16">
        <text>DNA(n) + a 2'-deoxyribonucleoside 5'-triphosphate = DNA(n+1) + diphosphate</text>
        <dbReference type="Rhea" id="RHEA:22508"/>
        <dbReference type="Rhea" id="RHEA-COMP:17339"/>
        <dbReference type="Rhea" id="RHEA-COMP:17340"/>
        <dbReference type="ChEBI" id="CHEBI:33019"/>
        <dbReference type="ChEBI" id="CHEBI:61560"/>
        <dbReference type="ChEBI" id="CHEBI:173112"/>
        <dbReference type="EC" id="2.7.7.7"/>
    </reaction>
</comment>
<dbReference type="GO" id="GO:0000287">
    <property type="term" value="F:magnesium ion binding"/>
    <property type="evidence" value="ECO:0007669"/>
    <property type="project" value="UniProtKB-UniRule"/>
</dbReference>
<sequence length="370" mass="41662">MDLDSFFVSVECRDNEELKGKPIIIGGASDRGVVASCSYEARKFGVHSAMSSKMARRLCPQAIWIRGDMEKYSKCSNEITEIIAESAPVFEKSSIDEFYLDVSGMDRFFGCYKWTKELKQRIMNQSGLPISFGLSVNKTISKIATGEGKPNGAKEVPSGTEKGFIAPMPVSKIPMVGEKTTQYLNSLGIVDVKTLSNMPVEVMQSLLGKNGILLWQRANAIDHTPVEPYSERKSVSTETTFEADTIDVKMIRSVILKMVEELCFSLRKEGWLTGCITLKLRYSNFDTCTKQKSIPYTASDEVLMQHIKELFDSLYNRRMLIRLVGVRLSHLVHGNYQISLFEDSAKKINLYQAMDKIRYKFGEDKVGRAV</sequence>
<dbReference type="InterPro" id="IPR050116">
    <property type="entry name" value="DNA_polymerase-Y"/>
</dbReference>
<dbReference type="InterPro" id="IPR022880">
    <property type="entry name" value="DNApol_IV"/>
</dbReference>
<dbReference type="EC" id="2.7.7.7" evidence="16"/>
<keyword evidence="9 16" id="KW-0479">Metal-binding</keyword>
<evidence type="ECO:0000313" key="18">
    <source>
        <dbReference type="EMBL" id="GAL85816.1"/>
    </source>
</evidence>
<dbReference type="GO" id="GO:0006261">
    <property type="term" value="P:DNA-templated DNA replication"/>
    <property type="evidence" value="ECO:0007669"/>
    <property type="project" value="UniProtKB-UniRule"/>
</dbReference>
<dbReference type="InterPro" id="IPR001126">
    <property type="entry name" value="UmuC"/>
</dbReference>
<keyword evidence="13 16" id="KW-0238">DNA-binding</keyword>
<dbReference type="InterPro" id="IPR043128">
    <property type="entry name" value="Rev_trsase/Diguanyl_cyclase"/>
</dbReference>
<evidence type="ECO:0000256" key="9">
    <source>
        <dbReference type="ARBA" id="ARBA00022723"/>
    </source>
</evidence>
<dbReference type="GO" id="GO:0009432">
    <property type="term" value="P:SOS response"/>
    <property type="evidence" value="ECO:0007669"/>
    <property type="project" value="TreeGrafter"/>
</dbReference>
<comment type="subcellular location">
    <subcellularLocation>
        <location evidence="1 16">Cytoplasm</location>
    </subcellularLocation>
</comment>
<dbReference type="Pfam" id="PF11799">
    <property type="entry name" value="IMS_C"/>
    <property type="match status" value="1"/>
</dbReference>
<dbReference type="Pfam" id="PF11798">
    <property type="entry name" value="IMS_HHH"/>
    <property type="match status" value="1"/>
</dbReference>
<keyword evidence="11 16" id="KW-0460">Magnesium</keyword>
<evidence type="ECO:0000256" key="3">
    <source>
        <dbReference type="ARBA" id="ARBA00011245"/>
    </source>
</evidence>
<feature type="binding site" evidence="16">
    <location>
        <position position="2"/>
    </location>
    <ligand>
        <name>Mg(2+)</name>
        <dbReference type="ChEBI" id="CHEBI:18420"/>
    </ligand>
</feature>
<gene>
    <name evidence="16" type="primary">dinB</name>
    <name evidence="18" type="ORF">MYP_3045</name>
</gene>
<name>A0A098LFS7_9BACT</name>
<evidence type="ECO:0000259" key="17">
    <source>
        <dbReference type="PROSITE" id="PS50173"/>
    </source>
</evidence>
<dbReference type="HAMAP" id="MF_01113">
    <property type="entry name" value="DNApol_IV"/>
    <property type="match status" value="1"/>
</dbReference>
<dbReference type="SUPFAM" id="SSF56672">
    <property type="entry name" value="DNA/RNA polymerases"/>
    <property type="match status" value="1"/>
</dbReference>
<dbReference type="PANTHER" id="PTHR11076">
    <property type="entry name" value="DNA REPAIR POLYMERASE UMUC / TRANSFERASE FAMILY MEMBER"/>
    <property type="match status" value="1"/>
</dbReference>
<keyword evidence="8 16" id="KW-0235">DNA replication</keyword>
<evidence type="ECO:0000256" key="5">
    <source>
        <dbReference type="ARBA" id="ARBA00022490"/>
    </source>
</evidence>
<evidence type="ECO:0000256" key="2">
    <source>
        <dbReference type="ARBA" id="ARBA00010945"/>
    </source>
</evidence>
<dbReference type="GO" id="GO:0042276">
    <property type="term" value="P:error-prone translesion synthesis"/>
    <property type="evidence" value="ECO:0007669"/>
    <property type="project" value="TreeGrafter"/>
</dbReference>